<dbReference type="AlphaFoldDB" id="A0A4D7AZL3"/>
<dbReference type="InterPro" id="IPR043129">
    <property type="entry name" value="ATPase_NBD"/>
</dbReference>
<dbReference type="Pfam" id="PF00480">
    <property type="entry name" value="ROK"/>
    <property type="match status" value="1"/>
</dbReference>
<evidence type="ECO:0000313" key="3">
    <source>
        <dbReference type="Proteomes" id="UP000298781"/>
    </source>
</evidence>
<dbReference type="SUPFAM" id="SSF46785">
    <property type="entry name" value="Winged helix' DNA-binding domain"/>
    <property type="match status" value="1"/>
</dbReference>
<accession>A0A4D7AZL3</accession>
<dbReference type="SUPFAM" id="SSF53067">
    <property type="entry name" value="Actin-like ATPase domain"/>
    <property type="match status" value="1"/>
</dbReference>
<dbReference type="InterPro" id="IPR036388">
    <property type="entry name" value="WH-like_DNA-bd_sf"/>
</dbReference>
<dbReference type="InterPro" id="IPR036390">
    <property type="entry name" value="WH_DNA-bd_sf"/>
</dbReference>
<protein>
    <submittedName>
        <fullName evidence="2">ROK family protein</fullName>
    </submittedName>
</protein>
<keyword evidence="3" id="KW-1185">Reference proteome</keyword>
<dbReference type="KEGG" id="pstg:E8M01_07345"/>
<dbReference type="InterPro" id="IPR000600">
    <property type="entry name" value="ROK"/>
</dbReference>
<comment type="similarity">
    <text evidence="1">Belongs to the ROK (NagC/XylR) family.</text>
</comment>
<dbReference type="Gene3D" id="1.10.10.10">
    <property type="entry name" value="Winged helix-like DNA-binding domain superfamily/Winged helix DNA-binding domain"/>
    <property type="match status" value="1"/>
</dbReference>
<dbReference type="PANTHER" id="PTHR18964:SF149">
    <property type="entry name" value="BIFUNCTIONAL UDP-N-ACETYLGLUCOSAMINE 2-EPIMERASE_N-ACETYLMANNOSAMINE KINASE"/>
    <property type="match status" value="1"/>
</dbReference>
<reference evidence="2 3" key="1">
    <citation type="submission" date="2019-04" db="EMBL/GenBank/DDBJ databases">
        <title>Phreatobacter aquaticus sp. nov.</title>
        <authorList>
            <person name="Choi A."/>
        </authorList>
    </citation>
    <scope>NUCLEOTIDE SEQUENCE [LARGE SCALE GENOMIC DNA]</scope>
    <source>
        <strain evidence="2 3">KCTC 52518</strain>
    </source>
</reference>
<dbReference type="OrthoDB" id="9810372at2"/>
<dbReference type="Gene3D" id="3.30.420.40">
    <property type="match status" value="2"/>
</dbReference>
<organism evidence="2 3">
    <name type="scientific">Phreatobacter stygius</name>
    <dbReference type="NCBI Taxonomy" id="1940610"/>
    <lineage>
        <taxon>Bacteria</taxon>
        <taxon>Pseudomonadati</taxon>
        <taxon>Pseudomonadota</taxon>
        <taxon>Alphaproteobacteria</taxon>
        <taxon>Hyphomicrobiales</taxon>
        <taxon>Phreatobacteraceae</taxon>
        <taxon>Phreatobacter</taxon>
    </lineage>
</organism>
<proteinExistence type="inferred from homology"/>
<name>A0A4D7AZL3_9HYPH</name>
<dbReference type="PANTHER" id="PTHR18964">
    <property type="entry name" value="ROK (REPRESSOR, ORF, KINASE) FAMILY"/>
    <property type="match status" value="1"/>
</dbReference>
<sequence>MRIAKQDDRALVIATIADMPFAGAHERDCARAFTLVARGAARSRAEIGEQLGLRSTTTSRVVGDLVARRLVLESAGEKAGRGRPAGLLTANSRRIGASVLHVASRSLAGALVDLNGQVIEQRFAEIAPDADNAVIAKAMAALASGLADAMPRGMEHAGTAVSLSGLLDLKQKTWLMSSRWPSMRGLDVQSVLAPITPPVEVCRNLDAELRARAMQRPAEHAGGALLLHWGWGVGLAYAVDGQSFAPAGGSFGEIGHWRFQTLAGRACGCGNTACLETGAALWALMPRLRQDWPELSEDEAALQAQLPDCDLMSLAEIDTAARLVARALANVCRLLFPARITVTGPLVANARLWAHFDALFRAEGVMQGMAMPQLGNDRASQHYEIYGAAQPLLSRAVERALSATRG</sequence>
<gene>
    <name evidence="2" type="ORF">E8M01_07345</name>
</gene>
<dbReference type="EMBL" id="CP039690">
    <property type="protein sequence ID" value="QCI64078.1"/>
    <property type="molecule type" value="Genomic_DNA"/>
</dbReference>
<dbReference type="Proteomes" id="UP000298781">
    <property type="component" value="Chromosome"/>
</dbReference>
<evidence type="ECO:0000256" key="1">
    <source>
        <dbReference type="ARBA" id="ARBA00006479"/>
    </source>
</evidence>
<evidence type="ECO:0000313" key="2">
    <source>
        <dbReference type="EMBL" id="QCI64078.1"/>
    </source>
</evidence>